<organism evidence="2 3">
    <name type="scientific">Puccinia graminis f. sp. tritici</name>
    <dbReference type="NCBI Taxonomy" id="56615"/>
    <lineage>
        <taxon>Eukaryota</taxon>
        <taxon>Fungi</taxon>
        <taxon>Dikarya</taxon>
        <taxon>Basidiomycota</taxon>
        <taxon>Pucciniomycotina</taxon>
        <taxon>Pucciniomycetes</taxon>
        <taxon>Pucciniales</taxon>
        <taxon>Pucciniaceae</taxon>
        <taxon>Puccinia</taxon>
    </lineage>
</organism>
<evidence type="ECO:0000313" key="2">
    <source>
        <dbReference type="EMBL" id="KAA1115387.1"/>
    </source>
</evidence>
<evidence type="ECO:0000256" key="1">
    <source>
        <dbReference type="SAM" id="SignalP"/>
    </source>
</evidence>
<accession>A0A5B0QPY6</accession>
<proteinExistence type="predicted"/>
<sequence>MWTPQAWLAILLLLFLNVVTPGSAISVVCPECHGQVSTDTLECRQHPLASKILQFITGTCRDPSAVCETHAYLYKNTCPHCGLTYWLTMNPCPLHHYPRQLDDNEFGKEDEL</sequence>
<keyword evidence="3" id="KW-1185">Reference proteome</keyword>
<evidence type="ECO:0000313" key="3">
    <source>
        <dbReference type="Proteomes" id="UP000324748"/>
    </source>
</evidence>
<dbReference type="EMBL" id="VSWC01000014">
    <property type="protein sequence ID" value="KAA1115387.1"/>
    <property type="molecule type" value="Genomic_DNA"/>
</dbReference>
<comment type="caution">
    <text evidence="2">The sequence shown here is derived from an EMBL/GenBank/DDBJ whole genome shotgun (WGS) entry which is preliminary data.</text>
</comment>
<dbReference type="AlphaFoldDB" id="A0A5B0QPY6"/>
<gene>
    <name evidence="2" type="ORF">PGT21_035906</name>
</gene>
<reference evidence="2 3" key="1">
    <citation type="submission" date="2019-05" db="EMBL/GenBank/DDBJ databases">
        <title>Emergence of the Ug99 lineage of the wheat stem rust pathogen through somatic hybridization.</title>
        <authorList>
            <person name="Li F."/>
            <person name="Upadhyaya N.M."/>
            <person name="Sperschneider J."/>
            <person name="Matny O."/>
            <person name="Nguyen-Phuc H."/>
            <person name="Mago R."/>
            <person name="Raley C."/>
            <person name="Miller M.E."/>
            <person name="Silverstein K.A.T."/>
            <person name="Henningsen E."/>
            <person name="Hirsch C.D."/>
            <person name="Visser B."/>
            <person name="Pretorius Z.A."/>
            <person name="Steffenson B.J."/>
            <person name="Schwessinger B."/>
            <person name="Dodds P.N."/>
            <person name="Figueroa M."/>
        </authorList>
    </citation>
    <scope>NUCLEOTIDE SEQUENCE [LARGE SCALE GENOMIC DNA]</scope>
    <source>
        <strain evidence="2">21-0</strain>
    </source>
</reference>
<dbReference type="Proteomes" id="UP000324748">
    <property type="component" value="Unassembled WGS sequence"/>
</dbReference>
<name>A0A5B0QPY6_PUCGR</name>
<protein>
    <submittedName>
        <fullName evidence="2">Uncharacterized protein</fullName>
    </submittedName>
</protein>
<feature type="signal peptide" evidence="1">
    <location>
        <begin position="1"/>
        <end position="24"/>
    </location>
</feature>
<feature type="chain" id="PRO_5022705831" evidence="1">
    <location>
        <begin position="25"/>
        <end position="112"/>
    </location>
</feature>
<keyword evidence="1" id="KW-0732">Signal</keyword>